<evidence type="ECO:0000313" key="3">
    <source>
        <dbReference type="Proteomes" id="UP000826300"/>
    </source>
</evidence>
<protein>
    <submittedName>
        <fullName evidence="2">Methyltransferase domain-containing protein</fullName>
    </submittedName>
</protein>
<keyword evidence="2" id="KW-0489">Methyltransferase</keyword>
<keyword evidence="3" id="KW-1185">Reference proteome</keyword>
<keyword evidence="2" id="KW-0808">Transferase</keyword>
<sequence length="224" mass="24297">MGEDVAATFSRHARGYDAARRRLIPCFDDFYGSAIAALDDLPDPLTVLDLGAGTGLLSALLLERRPDARVHLTDASDGMLEQARGRLGQRAGVSFGLADMASADLGGPWDAVISALAIHHLDHAGKRALFGRIRRSLKPGGWFVNAEQVIAPDPVSEARQMARWYDAIRAAGLSEAEVDAATERMRHDISASVEDQLSWLRAAGFREVDCPYRNGRFAVLCGRV</sequence>
<organism evidence="2 3">
    <name type="scientific">Neotabrizicola shimadae</name>
    <dbReference type="NCBI Taxonomy" id="2807096"/>
    <lineage>
        <taxon>Bacteria</taxon>
        <taxon>Pseudomonadati</taxon>
        <taxon>Pseudomonadota</taxon>
        <taxon>Alphaproteobacteria</taxon>
        <taxon>Rhodobacterales</taxon>
        <taxon>Paracoccaceae</taxon>
        <taxon>Neotabrizicola</taxon>
    </lineage>
</organism>
<evidence type="ECO:0000259" key="1">
    <source>
        <dbReference type="Pfam" id="PF13649"/>
    </source>
</evidence>
<dbReference type="EMBL" id="CP069370">
    <property type="protein sequence ID" value="QYZ68515.1"/>
    <property type="molecule type" value="Genomic_DNA"/>
</dbReference>
<dbReference type="Proteomes" id="UP000826300">
    <property type="component" value="Chromosome"/>
</dbReference>
<dbReference type="CDD" id="cd02440">
    <property type="entry name" value="AdoMet_MTases"/>
    <property type="match status" value="1"/>
</dbReference>
<dbReference type="InterPro" id="IPR041698">
    <property type="entry name" value="Methyltransf_25"/>
</dbReference>
<dbReference type="PANTHER" id="PTHR43591">
    <property type="entry name" value="METHYLTRANSFERASE"/>
    <property type="match status" value="1"/>
</dbReference>
<dbReference type="PANTHER" id="PTHR43591:SF24">
    <property type="entry name" value="2-METHOXY-6-POLYPRENYL-1,4-BENZOQUINOL METHYLASE, MITOCHONDRIAL"/>
    <property type="match status" value="1"/>
</dbReference>
<dbReference type="RefSeq" id="WP_220660738.1">
    <property type="nucleotide sequence ID" value="NZ_CP069370.1"/>
</dbReference>
<reference evidence="2" key="1">
    <citation type="submission" date="2021-02" db="EMBL/GenBank/DDBJ databases">
        <title>Rhodobacter shimadae sp. nov., an aerobic anoxygenic phototrophic bacterium isolated from a hot spring.</title>
        <authorList>
            <person name="Muramatsu S."/>
            <person name="Haruta S."/>
            <person name="Hirose S."/>
            <person name="Hanada S."/>
        </authorList>
    </citation>
    <scope>NUCLEOTIDE SEQUENCE</scope>
    <source>
        <strain evidence="2">N10</strain>
    </source>
</reference>
<dbReference type="Pfam" id="PF13649">
    <property type="entry name" value="Methyltransf_25"/>
    <property type="match status" value="1"/>
</dbReference>
<gene>
    <name evidence="2" type="ORF">JO391_12055</name>
</gene>
<dbReference type="AlphaFoldDB" id="A0A8G1EAD8"/>
<dbReference type="GO" id="GO:0032259">
    <property type="term" value="P:methylation"/>
    <property type="evidence" value="ECO:0007669"/>
    <property type="project" value="UniProtKB-KW"/>
</dbReference>
<feature type="domain" description="Methyltransferase" evidence="1">
    <location>
        <begin position="47"/>
        <end position="141"/>
    </location>
</feature>
<evidence type="ECO:0000313" key="2">
    <source>
        <dbReference type="EMBL" id="QYZ68515.1"/>
    </source>
</evidence>
<proteinExistence type="predicted"/>
<accession>A0A8G1EAD8</accession>
<dbReference type="SUPFAM" id="SSF53335">
    <property type="entry name" value="S-adenosyl-L-methionine-dependent methyltransferases"/>
    <property type="match status" value="1"/>
</dbReference>
<dbReference type="KEGG" id="nsm:JO391_12055"/>
<name>A0A8G1EAD8_9RHOB</name>
<dbReference type="Gene3D" id="3.40.50.150">
    <property type="entry name" value="Vaccinia Virus protein VP39"/>
    <property type="match status" value="1"/>
</dbReference>
<dbReference type="InterPro" id="IPR029063">
    <property type="entry name" value="SAM-dependent_MTases_sf"/>
</dbReference>
<dbReference type="GO" id="GO:0008168">
    <property type="term" value="F:methyltransferase activity"/>
    <property type="evidence" value="ECO:0007669"/>
    <property type="project" value="UniProtKB-KW"/>
</dbReference>